<dbReference type="InterPro" id="IPR016181">
    <property type="entry name" value="Acyl_CoA_acyltransferase"/>
</dbReference>
<name>A0ABP9MIV5_9MICO</name>
<dbReference type="PROSITE" id="PS51186">
    <property type="entry name" value="GNAT"/>
    <property type="match status" value="1"/>
</dbReference>
<evidence type="ECO:0000313" key="3">
    <source>
        <dbReference type="Proteomes" id="UP001501407"/>
    </source>
</evidence>
<dbReference type="InterPro" id="IPR000182">
    <property type="entry name" value="GNAT_dom"/>
</dbReference>
<accession>A0ABP9MIV5</accession>
<sequence>MKSGVGMHSPYGQVGAYRVLARRDAPIRTVADVGCPGHTERMVIEVRPATVFEDVAAVIGPKKPESSVCFCLSYRIPAKEATALRGPERADRVRRLMDEEGPIGVLAYDGEEPVGWAAVAPRTSTHFATFRKIPHVDDLDVWSLWCFRVRPGHRKKGVMHALVDGAVDFARERGAPAVEGYPVDNGDQRVDLTMAYVGTRRLFEQADFVKAADTDSVLSGFPRVLMRREL</sequence>
<dbReference type="EMBL" id="BAABKZ010000005">
    <property type="protein sequence ID" value="GAA5097396.1"/>
    <property type="molecule type" value="Genomic_DNA"/>
</dbReference>
<evidence type="ECO:0000313" key="2">
    <source>
        <dbReference type="EMBL" id="GAA5097396.1"/>
    </source>
</evidence>
<protein>
    <recommendedName>
        <fullName evidence="1">N-acetyltransferase domain-containing protein</fullName>
    </recommendedName>
</protein>
<reference evidence="3" key="1">
    <citation type="journal article" date="2019" name="Int. J. Syst. Evol. Microbiol.">
        <title>The Global Catalogue of Microorganisms (GCM) 10K type strain sequencing project: providing services to taxonomists for standard genome sequencing and annotation.</title>
        <authorList>
            <consortium name="The Broad Institute Genomics Platform"/>
            <consortium name="The Broad Institute Genome Sequencing Center for Infectious Disease"/>
            <person name="Wu L."/>
            <person name="Ma J."/>
        </authorList>
    </citation>
    <scope>NUCLEOTIDE SEQUENCE [LARGE SCALE GENOMIC DNA]</scope>
    <source>
        <strain evidence="3">JCM 18959</strain>
    </source>
</reference>
<keyword evidence="3" id="KW-1185">Reference proteome</keyword>
<dbReference type="Gene3D" id="3.40.630.30">
    <property type="match status" value="1"/>
</dbReference>
<dbReference type="SUPFAM" id="SSF55729">
    <property type="entry name" value="Acyl-CoA N-acyltransferases (Nat)"/>
    <property type="match status" value="1"/>
</dbReference>
<organism evidence="2 3">
    <name type="scientific">Microbacterium yannicii</name>
    <dbReference type="NCBI Taxonomy" id="671622"/>
    <lineage>
        <taxon>Bacteria</taxon>
        <taxon>Bacillati</taxon>
        <taxon>Actinomycetota</taxon>
        <taxon>Actinomycetes</taxon>
        <taxon>Micrococcales</taxon>
        <taxon>Microbacteriaceae</taxon>
        <taxon>Microbacterium</taxon>
    </lineage>
</organism>
<evidence type="ECO:0000259" key="1">
    <source>
        <dbReference type="PROSITE" id="PS51186"/>
    </source>
</evidence>
<feature type="domain" description="N-acetyltransferase" evidence="1">
    <location>
        <begin position="44"/>
        <end position="230"/>
    </location>
</feature>
<dbReference type="Proteomes" id="UP001501407">
    <property type="component" value="Unassembled WGS sequence"/>
</dbReference>
<proteinExistence type="predicted"/>
<dbReference type="CDD" id="cd04301">
    <property type="entry name" value="NAT_SF"/>
    <property type="match status" value="1"/>
</dbReference>
<comment type="caution">
    <text evidence="2">The sequence shown here is derived from an EMBL/GenBank/DDBJ whole genome shotgun (WGS) entry which is preliminary data.</text>
</comment>
<gene>
    <name evidence="2" type="ORF">GCM10025760_31470</name>
</gene>
<dbReference type="Pfam" id="PF00583">
    <property type="entry name" value="Acetyltransf_1"/>
    <property type="match status" value="1"/>
</dbReference>